<dbReference type="InterPro" id="IPR016461">
    <property type="entry name" value="COMT-like"/>
</dbReference>
<keyword evidence="1 5" id="KW-0489">Methyltransferase</keyword>
<comment type="caution">
    <text evidence="5">The sequence shown here is derived from an EMBL/GenBank/DDBJ whole genome shotgun (WGS) entry which is preliminary data.</text>
</comment>
<reference evidence="5" key="2">
    <citation type="journal article" date="2014" name="ISME J.">
        <title>Microbial stratification in low pH oxic and suboxic macroscopic growths along an acid mine drainage.</title>
        <authorList>
            <person name="Mendez-Garcia C."/>
            <person name="Mesa V."/>
            <person name="Sprenger R.R."/>
            <person name="Richter M."/>
            <person name="Diez M.S."/>
            <person name="Solano J."/>
            <person name="Bargiela R."/>
            <person name="Golyshina O.V."/>
            <person name="Manteca A."/>
            <person name="Ramos J.L."/>
            <person name="Gallego J.R."/>
            <person name="Llorente I."/>
            <person name="Martins Dos Santos V.A."/>
            <person name="Jensen O.N."/>
            <person name="Pelaez A.I."/>
            <person name="Sanchez J."/>
            <person name="Ferrer M."/>
        </authorList>
    </citation>
    <scope>NUCLEOTIDE SEQUENCE</scope>
</reference>
<dbReference type="GO" id="GO:0032259">
    <property type="term" value="P:methylation"/>
    <property type="evidence" value="ECO:0007669"/>
    <property type="project" value="UniProtKB-KW"/>
</dbReference>
<dbReference type="Gene3D" id="3.40.50.150">
    <property type="entry name" value="Vaccinia Virus protein VP39"/>
    <property type="match status" value="1"/>
</dbReference>
<protein>
    <submittedName>
        <fullName evidence="5">Methyltransferase type 12</fullName>
    </submittedName>
</protein>
<accession>T0ZCY9</accession>
<proteinExistence type="predicted"/>
<organism evidence="5">
    <name type="scientific">mine drainage metagenome</name>
    <dbReference type="NCBI Taxonomy" id="410659"/>
    <lineage>
        <taxon>unclassified sequences</taxon>
        <taxon>metagenomes</taxon>
        <taxon>ecological metagenomes</taxon>
    </lineage>
</organism>
<evidence type="ECO:0000256" key="2">
    <source>
        <dbReference type="ARBA" id="ARBA00022679"/>
    </source>
</evidence>
<dbReference type="AlphaFoldDB" id="T0ZCY9"/>
<gene>
    <name evidence="5" type="ORF">B1A_14766</name>
</gene>
<keyword evidence="3" id="KW-0949">S-adenosyl-L-methionine</keyword>
<keyword evidence="2 5" id="KW-0808">Transferase</keyword>
<name>T0ZCY9_9ZZZZ</name>
<feature type="domain" description="O-methyltransferase C-terminal" evidence="4">
    <location>
        <begin position="46"/>
        <end position="195"/>
    </location>
</feature>
<dbReference type="CDD" id="cd02440">
    <property type="entry name" value="AdoMet_MTases"/>
    <property type="match status" value="1"/>
</dbReference>
<dbReference type="PROSITE" id="PS51683">
    <property type="entry name" value="SAM_OMT_II"/>
    <property type="match status" value="1"/>
</dbReference>
<evidence type="ECO:0000313" key="5">
    <source>
        <dbReference type="EMBL" id="EQD46006.1"/>
    </source>
</evidence>
<dbReference type="GO" id="GO:0008171">
    <property type="term" value="F:O-methyltransferase activity"/>
    <property type="evidence" value="ECO:0007669"/>
    <property type="project" value="InterPro"/>
</dbReference>
<evidence type="ECO:0000256" key="1">
    <source>
        <dbReference type="ARBA" id="ARBA00022603"/>
    </source>
</evidence>
<evidence type="ECO:0000256" key="3">
    <source>
        <dbReference type="ARBA" id="ARBA00022691"/>
    </source>
</evidence>
<dbReference type="EMBL" id="AUZX01010842">
    <property type="protein sequence ID" value="EQD46006.1"/>
    <property type="molecule type" value="Genomic_DNA"/>
</dbReference>
<dbReference type="Pfam" id="PF00891">
    <property type="entry name" value="Methyltransf_2"/>
    <property type="match status" value="1"/>
</dbReference>
<dbReference type="SUPFAM" id="SSF53335">
    <property type="entry name" value="S-adenosyl-L-methionine-dependent methyltransferases"/>
    <property type="match status" value="1"/>
</dbReference>
<dbReference type="InterPro" id="IPR001077">
    <property type="entry name" value="COMT_C"/>
</dbReference>
<dbReference type="InterPro" id="IPR029063">
    <property type="entry name" value="SAM-dependent_MTases_sf"/>
</dbReference>
<evidence type="ECO:0000259" key="4">
    <source>
        <dbReference type="Pfam" id="PF00891"/>
    </source>
</evidence>
<feature type="non-terminal residue" evidence="5">
    <location>
        <position position="1"/>
    </location>
</feature>
<sequence length="215" mass="23506">SPRNGSTRKTRHKKVFPILVRSLHVANRAPAERLAQALEIADRRPLAVLDIGCGSGIWGIAIAESAPHARVTALDFPQILELTREYATRHGVQDRFEYLPGDLRTAALGTARFDLSILGNIVHSEGEKSSRALFRRLHRATRPGGQLAICDMVPNDERTGPIYPLLFALNMLVNTTAGDTFTLGEYSAWLGEAGFTEVRTCEIGSHSPAIVATRP</sequence>
<reference evidence="5" key="1">
    <citation type="submission" date="2013-08" db="EMBL/GenBank/DDBJ databases">
        <authorList>
            <person name="Mendez C."/>
            <person name="Richter M."/>
            <person name="Ferrer M."/>
            <person name="Sanchez J."/>
        </authorList>
    </citation>
    <scope>NUCLEOTIDE SEQUENCE</scope>
</reference>